<dbReference type="EMBL" id="MVHF01000044">
    <property type="protein sequence ID" value="ORA27742.1"/>
    <property type="molecule type" value="Genomic_DNA"/>
</dbReference>
<gene>
    <name evidence="3" type="ORF">BST13_30130</name>
</gene>
<dbReference type="Proteomes" id="UP000192448">
    <property type="component" value="Unassembled WGS sequence"/>
</dbReference>
<keyword evidence="4" id="KW-1185">Reference proteome</keyword>
<dbReference type="InterPro" id="IPR044149">
    <property type="entry name" value="Nitrilases_CHs"/>
</dbReference>
<dbReference type="Pfam" id="PF00795">
    <property type="entry name" value="CN_hydrolase"/>
    <property type="match status" value="1"/>
</dbReference>
<evidence type="ECO:0000256" key="1">
    <source>
        <dbReference type="ARBA" id="ARBA00008129"/>
    </source>
</evidence>
<dbReference type="Gene3D" id="3.60.110.10">
    <property type="entry name" value="Carbon-nitrogen hydrolase"/>
    <property type="match status" value="1"/>
</dbReference>
<dbReference type="PROSITE" id="PS50263">
    <property type="entry name" value="CN_HYDROLASE"/>
    <property type="match status" value="1"/>
</dbReference>
<dbReference type="AlphaFoldDB" id="A0A1X0ACJ9"/>
<comment type="caution">
    <text evidence="3">The sequence shown here is derived from an EMBL/GenBank/DDBJ whole genome shotgun (WGS) entry which is preliminary data.</text>
</comment>
<dbReference type="STRING" id="1927124.BST13_30130"/>
<dbReference type="InterPro" id="IPR003010">
    <property type="entry name" value="C-N_Hydrolase"/>
</dbReference>
<accession>A0A1X0ACJ9</accession>
<comment type="similarity">
    <text evidence="1">Belongs to the carbon-nitrogen hydrolase superfamily. Nitrilase family.</text>
</comment>
<evidence type="ECO:0000313" key="3">
    <source>
        <dbReference type="EMBL" id="ORA27742.1"/>
    </source>
</evidence>
<dbReference type="PANTHER" id="PTHR46044">
    <property type="entry name" value="NITRILASE"/>
    <property type="match status" value="1"/>
</dbReference>
<dbReference type="InterPro" id="IPR036526">
    <property type="entry name" value="C-N_Hydrolase_sf"/>
</dbReference>
<evidence type="ECO:0000313" key="4">
    <source>
        <dbReference type="Proteomes" id="UP000192448"/>
    </source>
</evidence>
<organism evidence="3 4">
    <name type="scientific">Mycobacterium aquaticum</name>
    <dbReference type="NCBI Taxonomy" id="1927124"/>
    <lineage>
        <taxon>Bacteria</taxon>
        <taxon>Bacillati</taxon>
        <taxon>Actinomycetota</taxon>
        <taxon>Actinomycetes</taxon>
        <taxon>Mycobacteriales</taxon>
        <taxon>Mycobacteriaceae</taxon>
        <taxon>Mycobacterium</taxon>
    </lineage>
</organism>
<dbReference type="SUPFAM" id="SSF56317">
    <property type="entry name" value="Carbon-nitrogen hydrolase"/>
    <property type="match status" value="1"/>
</dbReference>
<dbReference type="PANTHER" id="PTHR46044:SF1">
    <property type="entry name" value="CN HYDROLASE DOMAIN-CONTAINING PROTEIN"/>
    <property type="match status" value="1"/>
</dbReference>
<sequence>MTLKVIAEHREPKLGPNAITVAAAQLGGPWLKPSARLAQIADAAHVAATSGATLIAYPETYLSGYPFWPSRTEGALFDHPDQKDCYAYYLDAAIEVDGPEQREMETIAADLGITMVVGVTERGRELGRGTVWCTVLTIDHRRGLVGHHRKLVPTYDERMVWGQGDGAGLVTHQVGRATVGSLNCWENWMPQARTALYAQGETVHVGVWPGSSALTSDITRFVAVEGRVYAIAASGIITADSIPSDFPLAERLREASDTVVFDGGSAIAGPDGRWLVAPVVAAEGVIIADLDLDHVTRERLNFDPTGHYTRPDVFRTIVNRTRNESVQFADHTLEQELRPFP</sequence>
<evidence type="ECO:0000259" key="2">
    <source>
        <dbReference type="PROSITE" id="PS50263"/>
    </source>
</evidence>
<reference evidence="3 4" key="1">
    <citation type="submission" date="2017-02" db="EMBL/GenBank/DDBJ databases">
        <title>The new phylogeny of genus Mycobacterium.</title>
        <authorList>
            <person name="Tortoli E."/>
            <person name="Trovato A."/>
            <person name="Cirillo D.M."/>
        </authorList>
    </citation>
    <scope>NUCLEOTIDE SEQUENCE [LARGE SCALE GENOMIC DNA]</scope>
    <source>
        <strain evidence="3 4">RW6</strain>
    </source>
</reference>
<dbReference type="OrthoDB" id="9811121at2"/>
<protein>
    <submittedName>
        <fullName evidence="3">Nitrilase</fullName>
    </submittedName>
</protein>
<name>A0A1X0ACJ9_9MYCO</name>
<feature type="domain" description="CN hydrolase" evidence="2">
    <location>
        <begin position="19"/>
        <end position="292"/>
    </location>
</feature>
<proteinExistence type="inferred from homology"/>
<dbReference type="CDD" id="cd07564">
    <property type="entry name" value="nitrilases_CHs"/>
    <property type="match status" value="1"/>
</dbReference>
<dbReference type="GO" id="GO:0003824">
    <property type="term" value="F:catalytic activity"/>
    <property type="evidence" value="ECO:0007669"/>
    <property type="project" value="InterPro"/>
</dbReference>